<dbReference type="AlphaFoldDB" id="A0A0G1LZE2"/>
<dbReference type="Proteomes" id="UP000034086">
    <property type="component" value="Unassembled WGS sequence"/>
</dbReference>
<protein>
    <submittedName>
        <fullName evidence="1">Uncharacterized protein</fullName>
    </submittedName>
</protein>
<feature type="non-terminal residue" evidence="1">
    <location>
        <position position="29"/>
    </location>
</feature>
<evidence type="ECO:0000313" key="2">
    <source>
        <dbReference type="Proteomes" id="UP000034086"/>
    </source>
</evidence>
<evidence type="ECO:0000313" key="1">
    <source>
        <dbReference type="EMBL" id="KKU01336.1"/>
    </source>
</evidence>
<comment type="caution">
    <text evidence="1">The sequence shown here is derived from an EMBL/GenBank/DDBJ whole genome shotgun (WGS) entry which is preliminary data.</text>
</comment>
<reference evidence="1 2" key="1">
    <citation type="journal article" date="2015" name="Nature">
        <title>rRNA introns, odd ribosomes, and small enigmatic genomes across a large radiation of phyla.</title>
        <authorList>
            <person name="Brown C.T."/>
            <person name="Hug L.A."/>
            <person name="Thomas B.C."/>
            <person name="Sharon I."/>
            <person name="Castelle C.J."/>
            <person name="Singh A."/>
            <person name="Wilkins M.J."/>
            <person name="Williams K.H."/>
            <person name="Banfield J.F."/>
        </authorList>
    </citation>
    <scope>NUCLEOTIDE SEQUENCE [LARGE SCALE GENOMIC DNA]</scope>
</reference>
<proteinExistence type="predicted"/>
<name>A0A0G1LZE2_9BACT</name>
<accession>A0A0G1LZE2</accession>
<organism evidence="1 2">
    <name type="scientific">Candidatus Woesebacteria bacterium GW2011_GWE1_45_18</name>
    <dbReference type="NCBI Taxonomy" id="1618598"/>
    <lineage>
        <taxon>Bacteria</taxon>
        <taxon>Candidatus Woeseibacteriota</taxon>
    </lineage>
</organism>
<sequence length="29" mass="3269">MLTIKRMPVGPMAANCYLIYEEEGKALII</sequence>
<gene>
    <name evidence="1" type="ORF">UX03_C0045G0006</name>
</gene>
<dbReference type="EMBL" id="LCKQ01000045">
    <property type="protein sequence ID" value="KKU01336.1"/>
    <property type="molecule type" value="Genomic_DNA"/>
</dbReference>
<dbReference type="CDD" id="cd06262">
    <property type="entry name" value="metallo-hydrolase-like_MBL-fold"/>
    <property type="match status" value="1"/>
</dbReference>